<gene>
    <name evidence="3" type="ORF">P691DRAFT_716113</name>
</gene>
<evidence type="ECO:0000259" key="2">
    <source>
        <dbReference type="Pfam" id="PF12706"/>
    </source>
</evidence>
<feature type="compositionally biased region" description="Polar residues" evidence="1">
    <location>
        <begin position="221"/>
        <end position="241"/>
    </location>
</feature>
<name>A0A9P5XP59_9AGAR</name>
<dbReference type="Proteomes" id="UP000807342">
    <property type="component" value="Unassembled WGS sequence"/>
</dbReference>
<dbReference type="PANTHER" id="PTHR42663:SF6">
    <property type="entry name" value="HYDROLASE C777.06C-RELATED"/>
    <property type="match status" value="1"/>
</dbReference>
<dbReference type="SUPFAM" id="SSF56281">
    <property type="entry name" value="Metallo-hydrolase/oxidoreductase"/>
    <property type="match status" value="1"/>
</dbReference>
<evidence type="ECO:0000313" key="3">
    <source>
        <dbReference type="EMBL" id="KAF9455013.1"/>
    </source>
</evidence>
<dbReference type="InterPro" id="IPR001279">
    <property type="entry name" value="Metallo-B-lactamas"/>
</dbReference>
<dbReference type="InterPro" id="IPR036866">
    <property type="entry name" value="RibonucZ/Hydroxyglut_hydro"/>
</dbReference>
<dbReference type="AlphaFoldDB" id="A0A9P5XP59"/>
<dbReference type="OrthoDB" id="341300at2759"/>
<dbReference type="PANTHER" id="PTHR42663">
    <property type="entry name" value="HYDROLASE C777.06C-RELATED-RELATED"/>
    <property type="match status" value="1"/>
</dbReference>
<evidence type="ECO:0000256" key="1">
    <source>
        <dbReference type="SAM" id="MobiDB-lite"/>
    </source>
</evidence>
<keyword evidence="4" id="KW-1185">Reference proteome</keyword>
<feature type="domain" description="Metallo-beta-lactamase" evidence="2">
    <location>
        <begin position="81"/>
        <end position="203"/>
    </location>
</feature>
<dbReference type="EMBL" id="MU151051">
    <property type="protein sequence ID" value="KAF9455013.1"/>
    <property type="molecule type" value="Genomic_DNA"/>
</dbReference>
<feature type="region of interest" description="Disordered" evidence="1">
    <location>
        <begin position="217"/>
        <end position="245"/>
    </location>
</feature>
<dbReference type="Pfam" id="PF12706">
    <property type="entry name" value="Lactamase_B_2"/>
    <property type="match status" value="1"/>
</dbReference>
<organism evidence="3 4">
    <name type="scientific">Macrolepiota fuliginosa MF-IS2</name>
    <dbReference type="NCBI Taxonomy" id="1400762"/>
    <lineage>
        <taxon>Eukaryota</taxon>
        <taxon>Fungi</taxon>
        <taxon>Dikarya</taxon>
        <taxon>Basidiomycota</taxon>
        <taxon>Agaricomycotina</taxon>
        <taxon>Agaricomycetes</taxon>
        <taxon>Agaricomycetidae</taxon>
        <taxon>Agaricales</taxon>
        <taxon>Agaricineae</taxon>
        <taxon>Agaricaceae</taxon>
        <taxon>Macrolepiota</taxon>
    </lineage>
</organism>
<comment type="caution">
    <text evidence="3">The sequence shown here is derived from an EMBL/GenBank/DDBJ whole genome shotgun (WGS) entry which is preliminary data.</text>
</comment>
<dbReference type="CDD" id="cd16279">
    <property type="entry name" value="metallo-hydrolase-like_MBL-fold"/>
    <property type="match status" value="1"/>
</dbReference>
<dbReference type="Gene3D" id="3.60.15.10">
    <property type="entry name" value="Ribonuclease Z/Hydroxyacylglutathione hydrolase-like"/>
    <property type="match status" value="1"/>
</dbReference>
<reference evidence="3" key="1">
    <citation type="submission" date="2020-11" db="EMBL/GenBank/DDBJ databases">
        <authorList>
            <consortium name="DOE Joint Genome Institute"/>
            <person name="Ahrendt S."/>
            <person name="Riley R."/>
            <person name="Andreopoulos W."/>
            <person name="Labutti K."/>
            <person name="Pangilinan J."/>
            <person name="Ruiz-Duenas F.J."/>
            <person name="Barrasa J.M."/>
            <person name="Sanchez-Garcia M."/>
            <person name="Camarero S."/>
            <person name="Miyauchi S."/>
            <person name="Serrano A."/>
            <person name="Linde D."/>
            <person name="Babiker R."/>
            <person name="Drula E."/>
            <person name="Ayuso-Fernandez I."/>
            <person name="Pacheco R."/>
            <person name="Padilla G."/>
            <person name="Ferreira P."/>
            <person name="Barriuso J."/>
            <person name="Kellner H."/>
            <person name="Castanera R."/>
            <person name="Alfaro M."/>
            <person name="Ramirez L."/>
            <person name="Pisabarro A.G."/>
            <person name="Kuo A."/>
            <person name="Tritt A."/>
            <person name="Lipzen A."/>
            <person name="He G."/>
            <person name="Yan M."/>
            <person name="Ng V."/>
            <person name="Cullen D."/>
            <person name="Martin F."/>
            <person name="Rosso M.-N."/>
            <person name="Henrissat B."/>
            <person name="Hibbett D."/>
            <person name="Martinez A.T."/>
            <person name="Grigoriev I.V."/>
        </authorList>
    </citation>
    <scope>NUCLEOTIDE SEQUENCE</scope>
    <source>
        <strain evidence="3">MF-IS2</strain>
    </source>
</reference>
<evidence type="ECO:0000313" key="4">
    <source>
        <dbReference type="Proteomes" id="UP000807342"/>
    </source>
</evidence>
<accession>A0A9P5XP59</accession>
<protein>
    <recommendedName>
        <fullName evidence="2">Metallo-beta-lactamase domain-containing protein</fullName>
    </recommendedName>
</protein>
<sequence>MPSSMHNTSSSPDKSTAVELIFLGTGTSSSVPHVECLTYDPAIHKPCKTCLSTLTPEGKKNMRRNTGAVLRTKAKDGRSVTIVIDAGKTFQAAALEWFPRFGLRKIDALLITHAHADAMNGLDDLRGWTLNGAIQPYIDVYLSQATFTEVQRSFPYLVSKEFASGGGDVPDFKYHIINDREAFEIEDTGIEITPFAVHHGRIFSKVPPPAYVVTPTATLPSTPTKSGVSLPSSRQSSPTLEKQTEKEVVRNTEQGVIHPLLCFGFKIREQLAYISDVSHIPDHIWEVLRSKRGSASGPLPALILDCLRLRPHTSHLGIAESVGIARRIGAARTYLTGFSHEVAHEEYITITEAVGGGVKDDVQLTESERKGTELIQGGDQLWVRPAHDGLRLWVGEDNNVYDESY</sequence>
<proteinExistence type="predicted"/>